<dbReference type="GO" id="GO:0008260">
    <property type="term" value="F:succinyl-CoA:3-oxo-acid CoA-transferase activity"/>
    <property type="evidence" value="ECO:0007669"/>
    <property type="project" value="UniProtKB-EC"/>
</dbReference>
<dbReference type="NCBIfam" id="TIGR02428">
    <property type="entry name" value="pcaJ_scoB_fam"/>
    <property type="match status" value="1"/>
</dbReference>
<dbReference type="Proteomes" id="UP000053660">
    <property type="component" value="Unassembled WGS sequence"/>
</dbReference>
<evidence type="ECO:0000256" key="5">
    <source>
        <dbReference type="ARBA" id="ARBA00022946"/>
    </source>
</evidence>
<feature type="active site" description="5-glutamyl coenzyme A thioester intermediate" evidence="9">
    <location>
        <position position="328"/>
    </location>
</feature>
<dbReference type="PANTHER" id="PTHR13707:SF23">
    <property type="entry name" value="SUCCINYL-COA:3-KETOACID-COENZYME A TRANSFERASE"/>
    <property type="match status" value="1"/>
</dbReference>
<dbReference type="InterPro" id="IPR004164">
    <property type="entry name" value="CoA_transf_AS"/>
</dbReference>
<evidence type="ECO:0000256" key="1">
    <source>
        <dbReference type="ARBA" id="ARBA00004173"/>
    </source>
</evidence>
<protein>
    <recommendedName>
        <fullName evidence="8">Succinyl-CoA:3-ketoacid-coenzyme A transferase</fullName>
        <ecNumber evidence="8">2.8.3.5</ecNumber>
    </recommendedName>
</protein>
<dbReference type="InterPro" id="IPR012792">
    <property type="entry name" value="3-oxoacid_CoA-transf_A"/>
</dbReference>
<dbReference type="InterPro" id="IPR004165">
    <property type="entry name" value="CoA_trans_fam_I"/>
</dbReference>
<comment type="function">
    <text evidence="7 8">Key enzyme for ketone body catabolism. Transfers the CoA moiety from succinate to acetoacetate. Formation of the enzyme-CoA intermediate proceeds via an unstable anhydride species formed between the carboxylate groups of the enzyme and substrate.</text>
</comment>
<dbReference type="Gene3D" id="3.40.1080.10">
    <property type="entry name" value="Glutaconate Coenzyme A-transferase"/>
    <property type="match status" value="2"/>
</dbReference>
<keyword evidence="5" id="KW-0809">Transit peptide</keyword>
<evidence type="ECO:0000313" key="11">
    <source>
        <dbReference type="Proteomes" id="UP000053660"/>
    </source>
</evidence>
<reference evidence="10 11" key="1">
    <citation type="submission" date="2014-03" db="EMBL/GenBank/DDBJ databases">
        <title>Draft genome of the hookworm Oesophagostomum dentatum.</title>
        <authorList>
            <person name="Mitreva M."/>
        </authorList>
    </citation>
    <scope>NUCLEOTIDE SEQUENCE [LARGE SCALE GENOMIC DNA]</scope>
    <source>
        <strain evidence="10 11">OD-Hann</strain>
    </source>
</reference>
<evidence type="ECO:0000256" key="4">
    <source>
        <dbReference type="ARBA" id="ARBA00022679"/>
    </source>
</evidence>
<dbReference type="SUPFAM" id="SSF100950">
    <property type="entry name" value="NagB/RpiA/CoA transferase-like"/>
    <property type="match status" value="2"/>
</dbReference>
<dbReference type="AlphaFoldDB" id="A0A0B1SRF2"/>
<keyword evidence="11" id="KW-1185">Reference proteome</keyword>
<name>A0A0B1SRF2_OESDE</name>
<proteinExistence type="inferred from homology"/>
<evidence type="ECO:0000256" key="3">
    <source>
        <dbReference type="ARBA" id="ARBA00007154"/>
    </source>
</evidence>
<organism evidence="10 11">
    <name type="scientific">Oesophagostomum dentatum</name>
    <name type="common">Nodular worm</name>
    <dbReference type="NCBI Taxonomy" id="61180"/>
    <lineage>
        <taxon>Eukaryota</taxon>
        <taxon>Metazoa</taxon>
        <taxon>Ecdysozoa</taxon>
        <taxon>Nematoda</taxon>
        <taxon>Chromadorea</taxon>
        <taxon>Rhabditida</taxon>
        <taxon>Rhabditina</taxon>
        <taxon>Rhabditomorpha</taxon>
        <taxon>Strongyloidea</taxon>
        <taxon>Strongylidae</taxon>
        <taxon>Oesophagostomum</taxon>
    </lineage>
</organism>
<dbReference type="PROSITE" id="PS01273">
    <property type="entry name" value="COA_TRANSF_1"/>
    <property type="match status" value="1"/>
</dbReference>
<keyword evidence="6 8" id="KW-0496">Mitochondrion</keyword>
<keyword evidence="4 8" id="KW-0808">Transferase</keyword>
<dbReference type="SMART" id="SM00882">
    <property type="entry name" value="CoA_trans"/>
    <property type="match status" value="2"/>
</dbReference>
<dbReference type="FunFam" id="3.40.1080.10:FF:000001">
    <property type="entry name" value="Succinyl-coa:3-ketoacid-coenzyme a transferase subunit b"/>
    <property type="match status" value="1"/>
</dbReference>
<dbReference type="FunFam" id="3.40.1080.10:FF:000002">
    <property type="entry name" value="Succinyl-CoA:3-ketoacid-coenzyme A transferase, mitochondrial"/>
    <property type="match status" value="1"/>
</dbReference>
<dbReference type="PROSITE" id="PS01274">
    <property type="entry name" value="COA_TRANSF_2"/>
    <property type="match status" value="1"/>
</dbReference>
<dbReference type="EC" id="2.8.3.5" evidence="8"/>
<sequence>MVVLSRLANPIRVSSKVRPFFLVQSNFSTSPALNVKIYATAKEAVQDIPDNAKLLVGGFGLCGIPENLINALSQTGQKGLTCVSNNAGVDDWGLGILLKTRQIKKMISSYVGENAEFARQYLSGELELEFTPQGTLAERIRAAGAGIPAFYTPTGYGTLIQEGGSPIKYSKTEKLKIEIESPAKETRVFNGYNYVMEEAIWGDYALIKAWRADKLGNIQFRLTAGNFNNAMCKASKCTIVEVEEIVEPGVIDPINARKNYKKPIERPMFASEGPAKASTSAAAKSRDVIAARAALEFRNGMYVNLGIGIPTLCPNYIPDGMTVHLQSENGVIGVGPYPKKGKEDADLINAGKETITLLPGASLFGSDESFAMIRGSHMDLTILGALQVSQFGDLANWMIPGKLVKGMGGAMDLVSAPGARVIVTMEHCSKNGEPKILPVCDLPLTGKHVASRIITDMAVFDVDKQSGLTLIEVRSDLNVEDIKKVTGAPFKVAKDVKAMGQAKLNQH</sequence>
<dbReference type="Pfam" id="PF01144">
    <property type="entry name" value="CoA_trans"/>
    <property type="match status" value="2"/>
</dbReference>
<evidence type="ECO:0000256" key="2">
    <source>
        <dbReference type="ARBA" id="ARBA00004753"/>
    </source>
</evidence>
<evidence type="ECO:0000256" key="9">
    <source>
        <dbReference type="PIRSR" id="PIRSR000858-1"/>
    </source>
</evidence>
<dbReference type="InterPro" id="IPR004163">
    <property type="entry name" value="CoA_transf_BS"/>
</dbReference>
<dbReference type="NCBIfam" id="TIGR02429">
    <property type="entry name" value="pcaI_scoA_fam"/>
    <property type="match status" value="1"/>
</dbReference>
<evidence type="ECO:0000313" key="10">
    <source>
        <dbReference type="EMBL" id="KHJ87898.1"/>
    </source>
</evidence>
<evidence type="ECO:0000256" key="6">
    <source>
        <dbReference type="ARBA" id="ARBA00023128"/>
    </source>
</evidence>
<dbReference type="InterPro" id="IPR037171">
    <property type="entry name" value="NagB/RpiA_transferase-like"/>
</dbReference>
<dbReference type="PIRSF" id="PIRSF000858">
    <property type="entry name" value="SCOT-t"/>
    <property type="match status" value="1"/>
</dbReference>
<evidence type="ECO:0000256" key="7">
    <source>
        <dbReference type="ARBA" id="ARBA00054372"/>
    </source>
</evidence>
<accession>A0A0B1SRF2</accession>
<dbReference type="GO" id="GO:0005739">
    <property type="term" value="C:mitochondrion"/>
    <property type="evidence" value="ECO:0007669"/>
    <property type="project" value="UniProtKB-SubCell"/>
</dbReference>
<dbReference type="InterPro" id="IPR014388">
    <property type="entry name" value="3-oxoacid_CoA-transferase"/>
</dbReference>
<dbReference type="OrthoDB" id="1933379at2759"/>
<gene>
    <name evidence="10" type="ORF">OESDEN_12315</name>
</gene>
<comment type="subcellular location">
    <subcellularLocation>
        <location evidence="1">Mitochondrion</location>
    </subcellularLocation>
</comment>
<comment type="catalytic activity">
    <reaction evidence="8">
        <text>a 3-oxo acid + succinyl-CoA = a 3-oxoacyl-CoA + succinate</text>
        <dbReference type="Rhea" id="RHEA:24564"/>
        <dbReference type="ChEBI" id="CHEBI:30031"/>
        <dbReference type="ChEBI" id="CHEBI:35973"/>
        <dbReference type="ChEBI" id="CHEBI:57292"/>
        <dbReference type="ChEBI" id="CHEBI:90726"/>
        <dbReference type="EC" id="2.8.3.5"/>
    </reaction>
</comment>
<comment type="pathway">
    <text evidence="2 8">Ketone metabolism; succinyl-CoA degradation; acetoacetyl-CoA from succinyl-CoA: step 1/1.</text>
</comment>
<dbReference type="PANTHER" id="PTHR13707">
    <property type="entry name" value="KETOACID-COENZYME A TRANSFERASE"/>
    <property type="match status" value="1"/>
</dbReference>
<comment type="similarity">
    <text evidence="3 8">Belongs to the 3-oxoacid CoA-transferase family.</text>
</comment>
<dbReference type="InterPro" id="IPR012791">
    <property type="entry name" value="3-oxoacid_CoA-transf_B"/>
</dbReference>
<evidence type="ECO:0000256" key="8">
    <source>
        <dbReference type="PIRNR" id="PIRNR000858"/>
    </source>
</evidence>
<dbReference type="EMBL" id="KN556808">
    <property type="protein sequence ID" value="KHJ87898.1"/>
    <property type="molecule type" value="Genomic_DNA"/>
</dbReference>
<dbReference type="UniPathway" id="UPA00929">
    <property type="reaction ID" value="UER00894"/>
</dbReference>
<dbReference type="GO" id="GO:0046952">
    <property type="term" value="P:ketone body catabolic process"/>
    <property type="evidence" value="ECO:0007669"/>
    <property type="project" value="InterPro"/>
</dbReference>